<dbReference type="Proteomes" id="UP001519332">
    <property type="component" value="Unassembled WGS sequence"/>
</dbReference>
<proteinExistence type="predicted"/>
<keyword evidence="2" id="KW-0808">Transferase</keyword>
<dbReference type="Gene3D" id="3.40.50.2000">
    <property type="entry name" value="Glycogen Phosphorylase B"/>
    <property type="match status" value="2"/>
</dbReference>
<dbReference type="InterPro" id="IPR028098">
    <property type="entry name" value="Glyco_trans_4-like_N"/>
</dbReference>
<dbReference type="Pfam" id="PF00534">
    <property type="entry name" value="Glycos_transf_1"/>
    <property type="match status" value="1"/>
</dbReference>
<feature type="domain" description="Glycosyltransferase subfamily 4-like N-terminal" evidence="4">
    <location>
        <begin position="16"/>
        <end position="172"/>
    </location>
</feature>
<sequence length="376" mass="39702">MPELVVLTEQLLAPVPGGTGRYTRELLHAMVQHAPAGWTVVGVTARHRNPGAAMVPGIDGPRMLPLPRRGLAAAWERGLKLWPGGDAVHAPTPLAPPAPRRGRSLVVTVHDTVPFTYPETLTRRGASWHQAMIRRATQRATAIVVPTAAVAAELSQYAPGPARVHVVGHGVPAVVTRLPDSADEIADRLRLPENYVLAVGTVEPRKGLDVLVEAMARPTAPDLPLVIAGPQGWGDVDLARVAAEVGLRPGRLHLLGRLADSELAVVLNRATVLAAPSMAEGFGLPLLEAMAVGVPVVHSDAPALVEVAGGTGVLARRNDPAALANALHSVVAFPEHTATLVEAARARAMRFTWDRAAESLWKLHIELSHAVHAGLL</sequence>
<keyword evidence="6" id="KW-1185">Reference proteome</keyword>
<gene>
    <name evidence="5" type="ORF">JOF56_003221</name>
</gene>
<dbReference type="SUPFAM" id="SSF53756">
    <property type="entry name" value="UDP-Glycosyltransferase/glycogen phosphorylase"/>
    <property type="match status" value="1"/>
</dbReference>
<protein>
    <submittedName>
        <fullName evidence="5">Glycosyltransferase involved in cell wall biosynthesis</fullName>
    </submittedName>
</protein>
<dbReference type="PANTHER" id="PTHR46401:SF2">
    <property type="entry name" value="GLYCOSYLTRANSFERASE WBBK-RELATED"/>
    <property type="match status" value="1"/>
</dbReference>
<dbReference type="RefSeq" id="WP_209638560.1">
    <property type="nucleotide sequence ID" value="NZ_JAGINW010000001.1"/>
</dbReference>
<organism evidence="5 6">
    <name type="scientific">Kibdelosporangium banguiense</name>
    <dbReference type="NCBI Taxonomy" id="1365924"/>
    <lineage>
        <taxon>Bacteria</taxon>
        <taxon>Bacillati</taxon>
        <taxon>Actinomycetota</taxon>
        <taxon>Actinomycetes</taxon>
        <taxon>Pseudonocardiales</taxon>
        <taxon>Pseudonocardiaceae</taxon>
        <taxon>Kibdelosporangium</taxon>
    </lineage>
</organism>
<evidence type="ECO:0000256" key="1">
    <source>
        <dbReference type="ARBA" id="ARBA00022676"/>
    </source>
</evidence>
<keyword evidence="1" id="KW-0328">Glycosyltransferase</keyword>
<feature type="domain" description="Glycosyl transferase family 1" evidence="3">
    <location>
        <begin position="191"/>
        <end position="346"/>
    </location>
</feature>
<evidence type="ECO:0000259" key="3">
    <source>
        <dbReference type="Pfam" id="PF00534"/>
    </source>
</evidence>
<evidence type="ECO:0000313" key="6">
    <source>
        <dbReference type="Proteomes" id="UP001519332"/>
    </source>
</evidence>
<dbReference type="InterPro" id="IPR001296">
    <property type="entry name" value="Glyco_trans_1"/>
</dbReference>
<accession>A0ABS4TEQ3</accession>
<dbReference type="EMBL" id="JAGINW010000001">
    <property type="protein sequence ID" value="MBP2322836.1"/>
    <property type="molecule type" value="Genomic_DNA"/>
</dbReference>
<reference evidence="5 6" key="1">
    <citation type="submission" date="2021-03" db="EMBL/GenBank/DDBJ databases">
        <title>Sequencing the genomes of 1000 actinobacteria strains.</title>
        <authorList>
            <person name="Klenk H.-P."/>
        </authorList>
    </citation>
    <scope>NUCLEOTIDE SEQUENCE [LARGE SCALE GENOMIC DNA]</scope>
    <source>
        <strain evidence="5 6">DSM 46670</strain>
    </source>
</reference>
<dbReference type="CDD" id="cd03809">
    <property type="entry name" value="GT4_MtfB-like"/>
    <property type="match status" value="1"/>
</dbReference>
<evidence type="ECO:0000259" key="4">
    <source>
        <dbReference type="Pfam" id="PF13439"/>
    </source>
</evidence>
<evidence type="ECO:0000256" key="2">
    <source>
        <dbReference type="ARBA" id="ARBA00022679"/>
    </source>
</evidence>
<name>A0ABS4TEQ3_9PSEU</name>
<evidence type="ECO:0000313" key="5">
    <source>
        <dbReference type="EMBL" id="MBP2322836.1"/>
    </source>
</evidence>
<dbReference type="Pfam" id="PF13439">
    <property type="entry name" value="Glyco_transf_4"/>
    <property type="match status" value="1"/>
</dbReference>
<dbReference type="PANTHER" id="PTHR46401">
    <property type="entry name" value="GLYCOSYLTRANSFERASE WBBK-RELATED"/>
    <property type="match status" value="1"/>
</dbReference>
<comment type="caution">
    <text evidence="5">The sequence shown here is derived from an EMBL/GenBank/DDBJ whole genome shotgun (WGS) entry which is preliminary data.</text>
</comment>